<evidence type="ECO:0000313" key="3">
    <source>
        <dbReference type="EMBL" id="KAF4229299.1"/>
    </source>
</evidence>
<evidence type="ECO:0000256" key="1">
    <source>
        <dbReference type="SAM" id="MobiDB-lite"/>
    </source>
</evidence>
<protein>
    <recommendedName>
        <fullName evidence="2">DC-UbP/UBTD2 N-terminal domain-containing protein</fullName>
    </recommendedName>
</protein>
<dbReference type="PANTHER" id="PTHR13609">
    <property type="entry name" value="UBIQUITIN DOMAIN CONTAINING 1 PROTEIN-RELATED"/>
    <property type="match status" value="1"/>
</dbReference>
<reference evidence="3" key="2">
    <citation type="submission" date="2020-04" db="EMBL/GenBank/DDBJ databases">
        <authorList>
            <person name="Santos R.A.C."/>
            <person name="Steenwyk J.L."/>
            <person name="Rivero-Menendez O."/>
            <person name="Mead M.E."/>
            <person name="Silva L.P."/>
            <person name="Bastos R.W."/>
            <person name="Alastruey-Izquierdo A."/>
            <person name="Goldman G.H."/>
            <person name="Rokas A."/>
        </authorList>
    </citation>
    <scope>NUCLEOTIDE SEQUENCE</scope>
    <source>
        <strain evidence="3">CNM-CM6805</strain>
    </source>
</reference>
<dbReference type="Proteomes" id="UP000653565">
    <property type="component" value="Unassembled WGS sequence"/>
</dbReference>
<reference evidence="3" key="1">
    <citation type="journal article" date="2020" name="bioRxiv">
        <title>Genomic and phenotypic heterogeneity of clinical isolates of the human pathogens Aspergillus fumigatus, Aspergillus lentulus and Aspergillus fumigatiaffinis.</title>
        <authorList>
            <person name="dos Santos R.A.C."/>
            <person name="Steenwyk J.L."/>
            <person name="Rivero-Menendez O."/>
            <person name="Mead M.E."/>
            <person name="Silva L.P."/>
            <person name="Bastos R.W."/>
            <person name="Alastruey-Izquierdo A."/>
            <person name="Goldman G.H."/>
            <person name="Rokas A."/>
        </authorList>
    </citation>
    <scope>NUCLEOTIDE SEQUENCE</scope>
    <source>
        <strain evidence="3">CNM-CM6805</strain>
    </source>
</reference>
<name>A0A8H4GV97_9EURO</name>
<keyword evidence="4" id="KW-1185">Reference proteome</keyword>
<feature type="region of interest" description="Disordered" evidence="1">
    <location>
        <begin position="1"/>
        <end position="33"/>
    </location>
</feature>
<sequence>MGSCLSFLSRDNGDRSHATQVTEERRADTSSNALHSTTNAIISSCPSTSLARATSRAGRHADRRTPATTTTQLALSEPFNAPIRPHVWYSKRRTWSRAQLDQERKEFFDTRVTGRAEVWAALAAAISFMHVNDLATAQSIIDAAGVTVPTGDLCQGCYDEQGALYRLPRCIVSDPENMVQEDSASRCDDGYDDFDTDDSKLSLDEASGDELIAGDSEDRRDEKGKISERDLIRVTARLSDRGSDVVVSVGKNQTVGLVARRVQQEARVCLVFTVQSSPSKQNPNVVFEQISANQRVRIVYLGRMLRENTPLVNQGWKAGNIINALVVARPSAS</sequence>
<feature type="region of interest" description="Disordered" evidence="1">
    <location>
        <begin position="205"/>
        <end position="224"/>
    </location>
</feature>
<dbReference type="InterPro" id="IPR032752">
    <property type="entry name" value="DC-UbP/UBTD2_N"/>
</dbReference>
<organism evidence="3 4">
    <name type="scientific">Aspergillus fumigatiaffinis</name>
    <dbReference type="NCBI Taxonomy" id="340414"/>
    <lineage>
        <taxon>Eukaryota</taxon>
        <taxon>Fungi</taxon>
        <taxon>Dikarya</taxon>
        <taxon>Ascomycota</taxon>
        <taxon>Pezizomycotina</taxon>
        <taxon>Eurotiomycetes</taxon>
        <taxon>Eurotiomycetidae</taxon>
        <taxon>Eurotiales</taxon>
        <taxon>Aspergillaceae</taxon>
        <taxon>Aspergillus</taxon>
        <taxon>Aspergillus subgen. Fumigati</taxon>
    </lineage>
</organism>
<dbReference type="Gene3D" id="1.20.225.20">
    <property type="entry name" value="Ub domain-containing protein, DC-UbP/UBTD2, N-terminal domain"/>
    <property type="match status" value="1"/>
</dbReference>
<feature type="domain" description="DC-UbP/UBTD2 N-terminal" evidence="2">
    <location>
        <begin position="80"/>
        <end position="181"/>
    </location>
</feature>
<dbReference type="AlphaFoldDB" id="A0A8H4GV97"/>
<comment type="caution">
    <text evidence="3">The sequence shown here is derived from an EMBL/GenBank/DDBJ whole genome shotgun (WGS) entry which is preliminary data.</text>
</comment>
<evidence type="ECO:0000259" key="2">
    <source>
        <dbReference type="Pfam" id="PF16455"/>
    </source>
</evidence>
<proteinExistence type="predicted"/>
<evidence type="ECO:0000313" key="4">
    <source>
        <dbReference type="Proteomes" id="UP000653565"/>
    </source>
</evidence>
<dbReference type="InterPro" id="IPR039869">
    <property type="entry name" value="UBTD1/2"/>
</dbReference>
<dbReference type="InterPro" id="IPR038169">
    <property type="entry name" value="DC-UbP/UBTD2_N_sf"/>
</dbReference>
<feature type="compositionally biased region" description="Basic and acidic residues" evidence="1">
    <location>
        <begin position="11"/>
        <end position="28"/>
    </location>
</feature>
<dbReference type="EMBL" id="JAAAPX010000135">
    <property type="protein sequence ID" value="KAF4229299.1"/>
    <property type="molecule type" value="Genomic_DNA"/>
</dbReference>
<dbReference type="Pfam" id="PF16455">
    <property type="entry name" value="UBD"/>
    <property type="match status" value="1"/>
</dbReference>
<gene>
    <name evidence="3" type="ORF">CNMCM6805_001535</name>
</gene>
<accession>A0A8H4GV97</accession>